<evidence type="ECO:0000259" key="2">
    <source>
        <dbReference type="Pfam" id="PF00061"/>
    </source>
</evidence>
<feature type="signal peptide" evidence="1">
    <location>
        <begin position="1"/>
        <end position="23"/>
    </location>
</feature>
<dbReference type="Gene3D" id="2.40.128.20">
    <property type="match status" value="1"/>
</dbReference>
<dbReference type="PANTHER" id="PTHR10612:SF34">
    <property type="entry name" value="APOLIPOPROTEIN D"/>
    <property type="match status" value="1"/>
</dbReference>
<feature type="domain" description="Lipocalin/cytosolic fatty-acid binding" evidence="2">
    <location>
        <begin position="58"/>
        <end position="150"/>
    </location>
</feature>
<dbReference type="GO" id="GO:0005737">
    <property type="term" value="C:cytoplasm"/>
    <property type="evidence" value="ECO:0007669"/>
    <property type="project" value="TreeGrafter"/>
</dbReference>
<evidence type="ECO:0000256" key="1">
    <source>
        <dbReference type="SAM" id="SignalP"/>
    </source>
</evidence>
<name>A0A9P0JVB0_ACAOB</name>
<keyword evidence="4" id="KW-1185">Reference proteome</keyword>
<evidence type="ECO:0000313" key="3">
    <source>
        <dbReference type="EMBL" id="CAH1961977.1"/>
    </source>
</evidence>
<dbReference type="Pfam" id="PF00061">
    <property type="entry name" value="Lipocalin"/>
    <property type="match status" value="1"/>
</dbReference>
<sequence>MFFDNRMILHLVLVSALVAIASAQLCIVNPPALPLDVEQFSGAWYAQHRFGTPFVTPGCFRANYSAAADNGFTCAFEYKDRQSQTQVVPIVFEPTDQNRYVFSSNGTKIQVSFLALDYDSYAVFYDCTSNVSFCYVLTRNKTRDDAVVEHAIAEARKLQPELPSPSKDLNCEIF</sequence>
<dbReference type="Proteomes" id="UP001152888">
    <property type="component" value="Unassembled WGS sequence"/>
</dbReference>
<reference evidence="3" key="1">
    <citation type="submission" date="2022-03" db="EMBL/GenBank/DDBJ databases">
        <authorList>
            <person name="Sayadi A."/>
        </authorList>
    </citation>
    <scope>NUCLEOTIDE SEQUENCE</scope>
</reference>
<dbReference type="GO" id="GO:0000302">
    <property type="term" value="P:response to reactive oxygen species"/>
    <property type="evidence" value="ECO:0007669"/>
    <property type="project" value="TreeGrafter"/>
</dbReference>
<feature type="chain" id="PRO_5040409078" description="Lipocalin/cytosolic fatty-acid binding domain-containing protein" evidence="1">
    <location>
        <begin position="24"/>
        <end position="174"/>
    </location>
</feature>
<dbReference type="InterPro" id="IPR000566">
    <property type="entry name" value="Lipocln_cytosolic_FA-bd_dom"/>
</dbReference>
<dbReference type="EMBL" id="CAKOFQ010006698">
    <property type="protein sequence ID" value="CAH1961977.1"/>
    <property type="molecule type" value="Genomic_DNA"/>
</dbReference>
<keyword evidence="1" id="KW-0732">Signal</keyword>
<proteinExistence type="predicted"/>
<evidence type="ECO:0000313" key="4">
    <source>
        <dbReference type="Proteomes" id="UP001152888"/>
    </source>
</evidence>
<accession>A0A9P0JVB0</accession>
<dbReference type="InterPro" id="IPR012674">
    <property type="entry name" value="Calycin"/>
</dbReference>
<protein>
    <recommendedName>
        <fullName evidence="2">Lipocalin/cytosolic fatty-acid binding domain-containing protein</fullName>
    </recommendedName>
</protein>
<dbReference type="GO" id="GO:0006629">
    <property type="term" value="P:lipid metabolic process"/>
    <property type="evidence" value="ECO:0007669"/>
    <property type="project" value="TreeGrafter"/>
</dbReference>
<organism evidence="3 4">
    <name type="scientific">Acanthoscelides obtectus</name>
    <name type="common">Bean weevil</name>
    <name type="synonym">Bruchus obtectus</name>
    <dbReference type="NCBI Taxonomy" id="200917"/>
    <lineage>
        <taxon>Eukaryota</taxon>
        <taxon>Metazoa</taxon>
        <taxon>Ecdysozoa</taxon>
        <taxon>Arthropoda</taxon>
        <taxon>Hexapoda</taxon>
        <taxon>Insecta</taxon>
        <taxon>Pterygota</taxon>
        <taxon>Neoptera</taxon>
        <taxon>Endopterygota</taxon>
        <taxon>Coleoptera</taxon>
        <taxon>Polyphaga</taxon>
        <taxon>Cucujiformia</taxon>
        <taxon>Chrysomeloidea</taxon>
        <taxon>Chrysomelidae</taxon>
        <taxon>Bruchinae</taxon>
        <taxon>Bruchini</taxon>
        <taxon>Acanthoscelides</taxon>
    </lineage>
</organism>
<dbReference type="SUPFAM" id="SSF50814">
    <property type="entry name" value="Lipocalins"/>
    <property type="match status" value="1"/>
</dbReference>
<comment type="caution">
    <text evidence="3">The sequence shown here is derived from an EMBL/GenBank/DDBJ whole genome shotgun (WGS) entry which is preliminary data.</text>
</comment>
<dbReference type="OrthoDB" id="565904at2759"/>
<gene>
    <name evidence="3" type="ORF">ACAOBT_LOCUS4430</name>
</gene>
<dbReference type="PANTHER" id="PTHR10612">
    <property type="entry name" value="APOLIPOPROTEIN D"/>
    <property type="match status" value="1"/>
</dbReference>
<dbReference type="AlphaFoldDB" id="A0A9P0JVB0"/>